<feature type="compositionally biased region" description="Basic and acidic residues" evidence="5">
    <location>
        <begin position="1540"/>
        <end position="1555"/>
    </location>
</feature>
<dbReference type="Gene3D" id="1.25.10.10">
    <property type="entry name" value="Leucine-rich Repeat Variant"/>
    <property type="match status" value="1"/>
</dbReference>
<name>A0A9Q0X6X8_9SAUR</name>
<gene>
    <name evidence="6" type="ORF">JRQ81_012079</name>
</gene>
<dbReference type="InterPro" id="IPR016024">
    <property type="entry name" value="ARM-type_fold"/>
</dbReference>
<dbReference type="EMBL" id="JAPFRF010000023">
    <property type="protein sequence ID" value="KAJ7304501.1"/>
    <property type="molecule type" value="Genomic_DNA"/>
</dbReference>
<feature type="region of interest" description="Disordered" evidence="5">
    <location>
        <begin position="1531"/>
        <end position="1684"/>
    </location>
</feature>
<dbReference type="SUPFAM" id="SSF48371">
    <property type="entry name" value="ARM repeat"/>
    <property type="match status" value="1"/>
</dbReference>
<evidence type="ECO:0008006" key="8">
    <source>
        <dbReference type="Google" id="ProtNLM"/>
    </source>
</evidence>
<feature type="coiled-coil region" evidence="4">
    <location>
        <begin position="1870"/>
        <end position="1897"/>
    </location>
</feature>
<feature type="compositionally biased region" description="Acidic residues" evidence="5">
    <location>
        <begin position="1931"/>
        <end position="1985"/>
    </location>
</feature>
<feature type="region of interest" description="Disordered" evidence="5">
    <location>
        <begin position="1190"/>
        <end position="1279"/>
    </location>
</feature>
<evidence type="ECO:0000256" key="3">
    <source>
        <dbReference type="PROSITE-ProRule" id="PRU00221"/>
    </source>
</evidence>
<feature type="region of interest" description="Disordered" evidence="5">
    <location>
        <begin position="2221"/>
        <end position="2242"/>
    </location>
</feature>
<reference evidence="6" key="1">
    <citation type="journal article" date="2023" name="DNA Res.">
        <title>Chromosome-level genome assembly of Phrynocephalus forsythii using third-generation DNA sequencing and Hi-C analysis.</title>
        <authorList>
            <person name="Qi Y."/>
            <person name="Zhao W."/>
            <person name="Zhao Y."/>
            <person name="Niu C."/>
            <person name="Cao S."/>
            <person name="Zhang Y."/>
        </authorList>
    </citation>
    <scope>NUCLEOTIDE SEQUENCE</scope>
    <source>
        <tissue evidence="6">Muscle</tissue>
    </source>
</reference>
<keyword evidence="7" id="KW-1185">Reference proteome</keyword>
<accession>A0A9Q0X6X8</accession>
<dbReference type="InterPro" id="IPR001680">
    <property type="entry name" value="WD40_rpt"/>
</dbReference>
<evidence type="ECO:0000256" key="1">
    <source>
        <dbReference type="ARBA" id="ARBA00022574"/>
    </source>
</evidence>
<dbReference type="InterPro" id="IPR019775">
    <property type="entry name" value="WD40_repeat_CS"/>
</dbReference>
<feature type="compositionally biased region" description="Basic and acidic residues" evidence="5">
    <location>
        <begin position="1562"/>
        <end position="1676"/>
    </location>
</feature>
<dbReference type="PROSITE" id="PS00678">
    <property type="entry name" value="WD_REPEATS_1"/>
    <property type="match status" value="1"/>
</dbReference>
<protein>
    <recommendedName>
        <fullName evidence="8">WD repeat-containing protein 87</fullName>
    </recommendedName>
</protein>
<feature type="repeat" description="WD" evidence="3">
    <location>
        <begin position="306"/>
        <end position="347"/>
    </location>
</feature>
<proteinExistence type="predicted"/>
<keyword evidence="2" id="KW-0677">Repeat</keyword>
<feature type="region of interest" description="Disordered" evidence="5">
    <location>
        <begin position="1919"/>
        <end position="1985"/>
    </location>
</feature>
<comment type="caution">
    <text evidence="6">The sequence shown here is derived from an EMBL/GenBank/DDBJ whole genome shotgun (WGS) entry which is preliminary data.</text>
</comment>
<dbReference type="Pfam" id="PF00400">
    <property type="entry name" value="WD40"/>
    <property type="match status" value="1"/>
</dbReference>
<feature type="compositionally biased region" description="Basic and acidic residues" evidence="5">
    <location>
        <begin position="1198"/>
        <end position="1216"/>
    </location>
</feature>
<evidence type="ECO:0000256" key="5">
    <source>
        <dbReference type="SAM" id="MobiDB-lite"/>
    </source>
</evidence>
<dbReference type="SMART" id="SM00320">
    <property type="entry name" value="WD40"/>
    <property type="match status" value="6"/>
</dbReference>
<feature type="compositionally biased region" description="Basic and acidic residues" evidence="5">
    <location>
        <begin position="2221"/>
        <end position="2238"/>
    </location>
</feature>
<dbReference type="InterPro" id="IPR036322">
    <property type="entry name" value="WD40_repeat_dom_sf"/>
</dbReference>
<feature type="repeat" description="WD" evidence="3">
    <location>
        <begin position="631"/>
        <end position="664"/>
    </location>
</feature>
<dbReference type="PROSITE" id="PS50294">
    <property type="entry name" value="WD_REPEATS_REGION"/>
    <property type="match status" value="1"/>
</dbReference>
<dbReference type="SUPFAM" id="SSF50978">
    <property type="entry name" value="WD40 repeat-like"/>
    <property type="match status" value="2"/>
</dbReference>
<evidence type="ECO:0000313" key="7">
    <source>
        <dbReference type="Proteomes" id="UP001142489"/>
    </source>
</evidence>
<evidence type="ECO:0000256" key="2">
    <source>
        <dbReference type="ARBA" id="ARBA00022737"/>
    </source>
</evidence>
<dbReference type="InterPro" id="IPR015943">
    <property type="entry name" value="WD40/YVTN_repeat-like_dom_sf"/>
</dbReference>
<sequence length="2479" mass="279406">MPVLSSSRCLPGVPSAAAAPTFNSTTMLKGPVCIVPPWKELKKQIMDKLELQKGLPEMPAEGAHILLSDRPSIVFRESCFPDFMPLICFYTNNLGNYFASFTWRRGKGSKVRVWTYSTEEETPVTEKEYSLPEDPRVIIMVHVLHLHLLVAYCDDIHLRMFGDHTQDFQLLGEMSSPYSITSMCYNPENGEVVTGAIGVVAFWSFAEAPGDAPSLGVTQEVCIATGEFVHFLCVEPERRVLVALCENNIRAYDYQSKSQVRTFQVSQGVSLTCCSANWSQSFLYTGDLAGDIKVWNFDTGSQTGQFKAHLSAITSIISRTSVHTLMTASLDGRVKEWNLTTCEQLRRVDIGEELFQMQFLNEQTFFLRTKHSFSIRTINNFYQLFNRSKCELRKLARVQCGPDKARILAATNDGVIRFLSPVTGEMLFVTWPFQLLEKALDYVYDPDREELLVTMGTSDVYVLDTTKNPSPAKYILHTSDMDDKVLCLAYSRLDLAGRTSSFIFTGYKSGKVRTVTQQLYRMGARKIHDGNVVALSSISASGNLAYHSRESSYLCSYGLDEHIVLSDVLLKKNNLLEVVPLVAIASTNCRINQLLLIPGYICVLTEQNRVRLWRQASLVPGRKNPFWKETAAMHSTSITSFDYCHTLGLLVTGGSDGSVRIWDILGQLLVEFDTTLKFSRVCFANQRGDLVVGCNMNIYFISCVTYLPQRHLGLLANRHVRDEVVERPLPFLSRFLLSFDIVFVPKYRQLGRQAKKFERMEPITNHKEVVMEKDVAKVLEFMGKDVIHLPGPEFFGDTAELKEAHPEFALEYQLLRPASFEKKSVSPAEPPLAPPPYRGLPPLKDTVPLLRRIPFQGGRSWPIAPDGHVPNSVIRAQLFPKGTPETLTCPLEQTRRPLPKRKLIKIQLPEWDTSEIVEKARKKKAQRLRRGPSISEVPQRRRDLLAEIVSKPWLRHKPSDTSLPSVLRAILNLMDDVPYSTYLLCIAALVQISESYQLTASLKEQAFERLFQDTTHKEVRMRLAAWEALGKMDLLTEQEVVPLARALLDENKKVRDLSRSLLDAVAGITDKYVLKKEMQRLAETSLEDLTELILRHETAFPRRVRAAGIVAETQDEAVYALTEGAARLMNRVENQLTANLFLLSECAPEFKMPTARPPRARRRLMSLGAPEEFAKPDSHLEAQARWLGLFAQSGKPPPPDKHKGDAKEAEKAEKLPRIQQARGKMVSSASVPLPESSPSLSSLTASSSTTSSYTASGTFSSGSATWQRPKTSKEAKVREKQWAPKILTGTSREGQKLPRRRKQAQPVLLQRRDTRTQLYTEMLKFQERKVKKEQVTYATPLDLKPEASLPAKPSQLAIPGAPQPPPKGSLIDPKQQYNTDKSKWRNDLYKLMMLRTGLSIEGRTAAQDFLASARLALGGRAMSWEAFTNITRSLLAAEERVTLEPEEYWGRYMEDLFKASLQEATVSFQPSAPSMETVLAVKKGRDWPSGSETEVESSELSQEELVRGRRGVAKERVAKKKKKGLEPGALASRISAVVPKAREGGKAPEKEEKGARKAAKAGKAESRVSTRPKDQEEAQRVESEGLAKGRRPWEGAKGKEQEAVAKGREAEAARGKEPEGARGKEVEGVRGREREAAKRKEWEGAEKKEKEAPKRRLLKSADKRGPLAEGKEKEGPVEGEVLEEPLPKEARRGRKVESLLRGLGKGPLKITESTLAQMRVEAKERMMTQFKKAALVEAEKAALAEVRPRALAEAREMALAEAREWAMLQARRMTLAEAWEKVLAEAREKARQEVMGKALEEAQVLALAEVAKGEAVKEERVRELAEARAAILAEERALELAATMTLQVDEARVLELAATQLGELDEARIQELAEERAKELAKERAEELAEAKLLEMSESAILAMVEQMVEEELRSLLMEEEEWEGGKSVTWEDEGEGEGEEAGEEGEEEEGEEKEEEEVEEEKEEEEVEEEEEEEEEEGEGGADMWEDLEEEELWPLSAEETEAFLSMLEKEPAPRADLELLEQAHLVLDILTEPEKPEHSDSETFERVCQVVSLLQVASTTDAKGLGEALVRKAEEIVQEGEERQAATPEGLPSILMKLKDVVEVRQPWTANPKQFARKMKALLKAVLAVLRARNLKLGKRFGKRGWREKMEKAWVGEGGRAVGKKAWLRKKITEAVGKWKVEQEKVQQEELDRQRKEKRLQFRGKPILLGVSEREAGLEEKERKEEEAAKEEEQQRKAGGVVRRRVPRMTWSLGDQQRQRAWKAIMHLEKELPLPAQEPLQPFVPSRQRLSKGSLYVPTKPTKETRRKQLRKGGRQHVFRLEEDKGVDWERFTKLYQSLMSLKEVKGGVESAIWRVQSSKMLDLYGLSNPLIRAMVQQVLMGSLHQRRYLAGNTLMVREGQADPGQRILYELVHHSGRLGPTPAALHGIIPLSFQNNVHPFRPRGVTRFGTLAFKWKTYLSKGKVPRLRLYVHSGPT</sequence>
<keyword evidence="1 3" id="KW-0853">WD repeat</keyword>
<evidence type="ECO:0000313" key="6">
    <source>
        <dbReference type="EMBL" id="KAJ7304501.1"/>
    </source>
</evidence>
<dbReference type="Proteomes" id="UP001142489">
    <property type="component" value="Unassembled WGS sequence"/>
</dbReference>
<feature type="compositionally biased region" description="Low complexity" evidence="5">
    <location>
        <begin position="1227"/>
        <end position="1265"/>
    </location>
</feature>
<dbReference type="InterPro" id="IPR011989">
    <property type="entry name" value="ARM-like"/>
</dbReference>
<dbReference type="PROSITE" id="PS50082">
    <property type="entry name" value="WD_REPEATS_2"/>
    <property type="match status" value="2"/>
</dbReference>
<evidence type="ECO:0000256" key="4">
    <source>
        <dbReference type="SAM" id="Coils"/>
    </source>
</evidence>
<dbReference type="OrthoDB" id="6262491at2759"/>
<dbReference type="SUPFAM" id="SSF69322">
    <property type="entry name" value="Tricorn protease domain 2"/>
    <property type="match status" value="1"/>
</dbReference>
<dbReference type="Gene3D" id="2.130.10.10">
    <property type="entry name" value="YVTN repeat-like/Quinoprotein amine dehydrogenase"/>
    <property type="match status" value="2"/>
</dbReference>
<organism evidence="6 7">
    <name type="scientific">Phrynocephalus forsythii</name>
    <dbReference type="NCBI Taxonomy" id="171643"/>
    <lineage>
        <taxon>Eukaryota</taxon>
        <taxon>Metazoa</taxon>
        <taxon>Chordata</taxon>
        <taxon>Craniata</taxon>
        <taxon>Vertebrata</taxon>
        <taxon>Euteleostomi</taxon>
        <taxon>Lepidosauria</taxon>
        <taxon>Squamata</taxon>
        <taxon>Bifurcata</taxon>
        <taxon>Unidentata</taxon>
        <taxon>Episquamata</taxon>
        <taxon>Toxicofera</taxon>
        <taxon>Iguania</taxon>
        <taxon>Acrodonta</taxon>
        <taxon>Agamidae</taxon>
        <taxon>Agaminae</taxon>
        <taxon>Phrynocephalus</taxon>
    </lineage>
</organism>
<dbReference type="PANTHER" id="PTHR45532">
    <property type="entry name" value="WD REPEAT-CONTAINING PROTEIN 97"/>
    <property type="match status" value="1"/>
</dbReference>
<keyword evidence="4" id="KW-0175">Coiled coil</keyword>
<dbReference type="PANTHER" id="PTHR45532:SF4">
    <property type="entry name" value="WD REPEAT-CONTAINING PROTEIN 55 HOMOLOG"/>
    <property type="match status" value="1"/>
</dbReference>